<evidence type="ECO:0000313" key="10">
    <source>
        <dbReference type="Proteomes" id="UP000467841"/>
    </source>
</evidence>
<comment type="domain">
    <text evidence="6">The PPC domain mediates interactions between AHL proteins.</text>
</comment>
<dbReference type="CDD" id="cd11378">
    <property type="entry name" value="DUF296"/>
    <property type="match status" value="1"/>
</dbReference>
<protein>
    <recommendedName>
        <fullName evidence="6">AT-hook motif nuclear-localized protein</fullName>
    </recommendedName>
</protein>
<evidence type="ECO:0000256" key="1">
    <source>
        <dbReference type="ARBA" id="ARBA00004123"/>
    </source>
</evidence>
<evidence type="ECO:0000256" key="7">
    <source>
        <dbReference type="SAM" id="MobiDB-lite"/>
    </source>
</evidence>
<dbReference type="Gene3D" id="3.30.1330.80">
    <property type="entry name" value="Hypothetical protein, similar to alpha- acetolactate decarboxylase, domain 2"/>
    <property type="match status" value="1"/>
</dbReference>
<keyword evidence="5 6" id="KW-0539">Nucleus</keyword>
<evidence type="ECO:0000256" key="5">
    <source>
        <dbReference type="ARBA" id="ARBA00023242"/>
    </source>
</evidence>
<proteinExistence type="predicted"/>
<feature type="domain" description="PPC" evidence="8">
    <location>
        <begin position="173"/>
        <end position="312"/>
    </location>
</feature>
<gene>
    <name evidence="9" type="ORF">MERR_LOCUS12408</name>
</gene>
<evidence type="ECO:0000313" key="9">
    <source>
        <dbReference type="EMBL" id="CAA7025173.1"/>
    </source>
</evidence>
<feature type="region of interest" description="Disordered" evidence="7">
    <location>
        <begin position="291"/>
        <end position="368"/>
    </location>
</feature>
<dbReference type="Proteomes" id="UP000467841">
    <property type="component" value="Unassembled WGS sequence"/>
</dbReference>
<evidence type="ECO:0000256" key="4">
    <source>
        <dbReference type="ARBA" id="ARBA00023163"/>
    </source>
</evidence>
<dbReference type="EMBL" id="CACVBM020000987">
    <property type="protein sequence ID" value="CAA7025173.1"/>
    <property type="molecule type" value="Genomic_DNA"/>
</dbReference>
<dbReference type="InterPro" id="IPR039605">
    <property type="entry name" value="AHL"/>
</dbReference>
<feature type="compositionally biased region" description="Pro residues" evidence="7">
    <location>
        <begin position="310"/>
        <end position="319"/>
    </location>
</feature>
<comment type="subcellular location">
    <subcellularLocation>
        <location evidence="1 6">Nucleus</location>
    </subcellularLocation>
</comment>
<sequence>MSGSEPGLMPANRESMPFPMGLHQHQHQQLNQAPPPQQHNQAPPQQQSQNMQLSFGGGDETAIYRPMSSASSPPPQQYQPNSSGAGIPSLNMNMPMPVTGSEPVKKRRGRPRKYGPDSDGMSLGLVPGAPSFTVSQPSGDGDGEGASPTQKRVRGQASGSRKRHKLEALGSTGAGFTPHVLTVNTGEDVASKIMALSLNGPRDVCVLSANGSISNVTLRQQTTYGGTVTHEGRYEILSLSGSFHQVENNGHRSRTGGLTVCLSGPDGNVFGGSVAGLLIAASPVQIVVGSFMPDGPKEPKQRATGQMELSPPPAAPPRVAPNQGLMNPGSPQSRGTMSESSCGGHGSPLHQSTGGGPFSNPNLSMPWK</sequence>
<evidence type="ECO:0000256" key="3">
    <source>
        <dbReference type="ARBA" id="ARBA00023125"/>
    </source>
</evidence>
<dbReference type="PANTHER" id="PTHR31500:SF57">
    <property type="entry name" value="AT-HOOK MOTIF NUCLEAR-LOCALIZED PROTEIN 10"/>
    <property type="match status" value="1"/>
</dbReference>
<organism evidence="9 10">
    <name type="scientific">Microthlaspi erraticum</name>
    <dbReference type="NCBI Taxonomy" id="1685480"/>
    <lineage>
        <taxon>Eukaryota</taxon>
        <taxon>Viridiplantae</taxon>
        <taxon>Streptophyta</taxon>
        <taxon>Embryophyta</taxon>
        <taxon>Tracheophyta</taxon>
        <taxon>Spermatophyta</taxon>
        <taxon>Magnoliopsida</taxon>
        <taxon>eudicotyledons</taxon>
        <taxon>Gunneridae</taxon>
        <taxon>Pentapetalae</taxon>
        <taxon>rosids</taxon>
        <taxon>malvids</taxon>
        <taxon>Brassicales</taxon>
        <taxon>Brassicaceae</taxon>
        <taxon>Coluteocarpeae</taxon>
        <taxon>Microthlaspi</taxon>
    </lineage>
</organism>
<evidence type="ECO:0000256" key="6">
    <source>
        <dbReference type="RuleBase" id="RU367031"/>
    </source>
</evidence>
<dbReference type="InterPro" id="IPR005175">
    <property type="entry name" value="PPC_dom"/>
</dbReference>
<name>A0A6D2IBP3_9BRAS</name>
<feature type="compositionally biased region" description="Polar residues" evidence="7">
    <location>
        <begin position="359"/>
        <end position="368"/>
    </location>
</feature>
<dbReference type="GO" id="GO:0005634">
    <property type="term" value="C:nucleus"/>
    <property type="evidence" value="ECO:0007669"/>
    <property type="project" value="UniProtKB-SubCell"/>
</dbReference>
<keyword evidence="2 6" id="KW-0805">Transcription regulation</keyword>
<feature type="region of interest" description="Disordered" evidence="7">
    <location>
        <begin position="1"/>
        <end position="171"/>
    </location>
</feature>
<keyword evidence="4 6" id="KW-0804">Transcription</keyword>
<keyword evidence="10" id="KW-1185">Reference proteome</keyword>
<feature type="compositionally biased region" description="Polar residues" evidence="7">
    <location>
        <begin position="329"/>
        <end position="341"/>
    </location>
</feature>
<keyword evidence="3 6" id="KW-0238">DNA-binding</keyword>
<comment type="function">
    <text evidence="6">Transcription factor that specifically binds AT-rich DNA sequences related to the nuclear matrix attachment regions (MARs).</text>
</comment>
<dbReference type="OrthoDB" id="1750003at2759"/>
<evidence type="ECO:0000256" key="2">
    <source>
        <dbReference type="ARBA" id="ARBA00023015"/>
    </source>
</evidence>
<dbReference type="GO" id="GO:0003680">
    <property type="term" value="F:minor groove of adenine-thymine-rich DNA binding"/>
    <property type="evidence" value="ECO:0007669"/>
    <property type="project" value="UniProtKB-UniRule"/>
</dbReference>
<feature type="compositionally biased region" description="Low complexity" evidence="7">
    <location>
        <begin position="27"/>
        <end position="47"/>
    </location>
</feature>
<dbReference type="Pfam" id="PF03479">
    <property type="entry name" value="PCC"/>
    <property type="match status" value="1"/>
</dbReference>
<evidence type="ECO:0000259" key="8">
    <source>
        <dbReference type="PROSITE" id="PS51742"/>
    </source>
</evidence>
<dbReference type="SUPFAM" id="SSF117856">
    <property type="entry name" value="AF0104/ALDC/Ptd012-like"/>
    <property type="match status" value="1"/>
</dbReference>
<dbReference type="AlphaFoldDB" id="A0A6D2IBP3"/>
<dbReference type="PROSITE" id="PS51742">
    <property type="entry name" value="PPC"/>
    <property type="match status" value="1"/>
</dbReference>
<comment type="caution">
    <text evidence="9">The sequence shown here is derived from an EMBL/GenBank/DDBJ whole genome shotgun (WGS) entry which is preliminary data.</text>
</comment>
<dbReference type="PANTHER" id="PTHR31500">
    <property type="entry name" value="AT-HOOK MOTIF NUCLEAR-LOCALIZED PROTEIN 9"/>
    <property type="match status" value="1"/>
</dbReference>
<accession>A0A6D2IBP3</accession>
<reference evidence="9" key="1">
    <citation type="submission" date="2020-01" db="EMBL/GenBank/DDBJ databases">
        <authorList>
            <person name="Mishra B."/>
        </authorList>
    </citation>
    <scope>NUCLEOTIDE SEQUENCE [LARGE SCALE GENOMIC DNA]</scope>
</reference>